<evidence type="ECO:0000313" key="5">
    <source>
        <dbReference type="EMBL" id="CAG9100804.1"/>
    </source>
</evidence>
<dbReference type="AlphaFoldDB" id="A0A8S4DLE0"/>
<dbReference type="EMBL" id="CAJHNJ030000006">
    <property type="protein sequence ID" value="CAG9100804.1"/>
    <property type="molecule type" value="Genomic_DNA"/>
</dbReference>
<keyword evidence="6" id="KW-1185">Reference proteome</keyword>
<feature type="compositionally biased region" description="Basic and acidic residues" evidence="2">
    <location>
        <begin position="357"/>
        <end position="371"/>
    </location>
</feature>
<comment type="caution">
    <text evidence="5">The sequence shown here is derived from an EMBL/GenBank/DDBJ whole genome shotgun (WGS) entry which is preliminary data.</text>
</comment>
<reference evidence="5" key="1">
    <citation type="submission" date="2020-11" db="EMBL/GenBank/DDBJ databases">
        <authorList>
            <person name="Whiteford S."/>
        </authorList>
    </citation>
    <scope>NUCLEOTIDE SEQUENCE</scope>
</reference>
<sequence length="668" mass="77426">MKEKKKNKEKRSKHQDSEEHSKKKSRRSSSSESDEWVEQEKTSNPVTKERDDWMAMTGMLKTYTKEDIKPKREEKNKPHIDSYNPATCSRELNPYWKDGGTGLPQSSESFKKSRPFIKPSNEDDYYSRSSHSRKFIRPNDDNYYSPSSEKYKKPDDEDDYYASSSSRHKTGREHHKPRDDDSYYSSSKHSKSSTETRSRNRDETRYESSSYKQSSNWRVKNNKDRGRQEPNIEKHSNEDNFSEIARVQEDEHENQSIKQQPEEPRQPKQIDGKYLSDEKMNKLAAKIVKAEIMGDMKVVNELKAKLEAAREYRKQNPDAGPMEVDEGVILMSTNAMGNSRPLTKTSQGDARSKGGKRKAETHSSGERQKYFGNDDKYNLAQMFEQEKYGTNYDNDAQLANITAKHRNPNDDLEDIFTDEISKNSNVAKDEQKEKDRAIKQHVRMEKSLEGCQHCVDSRAMIKHLMVSCGSKVYLALPGRKSLVNGHCLITTIQHASSVTAVDEDVWEEIMDYRKALTKFFNSQNQDVVFFETATRLHKFPHLVINCVPLPRDVGDMAAIYFKKALLECEAEWSMNKKVIDLKGKNVRKGVPKGLPYFWIDFGMDPGFAHVIEDQQLFPKAFAEEIIGGILDLDHNLWKNPKKEHGDQERKKVMEFLSKWKEFDTVAKR</sequence>
<dbReference type="SUPFAM" id="SSF54197">
    <property type="entry name" value="HIT-like"/>
    <property type="match status" value="1"/>
</dbReference>
<feature type="region of interest" description="Disordered" evidence="2">
    <location>
        <begin position="335"/>
        <end position="371"/>
    </location>
</feature>
<feature type="compositionally biased region" description="Basic and acidic residues" evidence="2">
    <location>
        <begin position="246"/>
        <end position="277"/>
    </location>
</feature>
<dbReference type="InterPro" id="IPR040194">
    <property type="entry name" value="Cwf19-like"/>
</dbReference>
<dbReference type="Proteomes" id="UP000653454">
    <property type="component" value="Unassembled WGS sequence"/>
</dbReference>
<feature type="compositionally biased region" description="Basic and acidic residues" evidence="2">
    <location>
        <begin position="192"/>
        <end position="206"/>
    </location>
</feature>
<dbReference type="InterPro" id="IPR006768">
    <property type="entry name" value="Cwf19-like_C_dom-1"/>
</dbReference>
<evidence type="ECO:0000259" key="3">
    <source>
        <dbReference type="Pfam" id="PF04676"/>
    </source>
</evidence>
<feature type="compositionally biased region" description="Polar residues" evidence="2">
    <location>
        <begin position="207"/>
        <end position="219"/>
    </location>
</feature>
<dbReference type="GO" id="GO:0071014">
    <property type="term" value="C:post-mRNA release spliceosomal complex"/>
    <property type="evidence" value="ECO:0007669"/>
    <property type="project" value="TreeGrafter"/>
</dbReference>
<feature type="compositionally biased region" description="Basic and acidic residues" evidence="2">
    <location>
        <begin position="63"/>
        <end position="80"/>
    </location>
</feature>
<dbReference type="GO" id="GO:0000398">
    <property type="term" value="P:mRNA splicing, via spliceosome"/>
    <property type="evidence" value="ECO:0007669"/>
    <property type="project" value="TreeGrafter"/>
</dbReference>
<name>A0A8S4DLE0_PLUXY</name>
<protein>
    <submittedName>
        <fullName evidence="5">(diamondback moth) hypothetical protein</fullName>
    </submittedName>
</protein>
<proteinExistence type="inferred from homology"/>
<dbReference type="Pfam" id="PF04676">
    <property type="entry name" value="CwfJ_C_2"/>
    <property type="match status" value="1"/>
</dbReference>
<evidence type="ECO:0000256" key="1">
    <source>
        <dbReference type="ARBA" id="ARBA00006795"/>
    </source>
</evidence>
<gene>
    <name evidence="5" type="ORF">PLXY2_LOCUS2613</name>
</gene>
<dbReference type="InterPro" id="IPR036265">
    <property type="entry name" value="HIT-like_sf"/>
</dbReference>
<evidence type="ECO:0000256" key="2">
    <source>
        <dbReference type="SAM" id="MobiDB-lite"/>
    </source>
</evidence>
<feature type="domain" description="Cwf19-like C-terminal" evidence="4">
    <location>
        <begin position="439"/>
        <end position="562"/>
    </location>
</feature>
<feature type="region of interest" description="Disordered" evidence="2">
    <location>
        <begin position="1"/>
        <end position="277"/>
    </location>
</feature>
<feature type="compositionally biased region" description="Basic residues" evidence="2">
    <location>
        <begin position="166"/>
        <end position="175"/>
    </location>
</feature>
<accession>A0A8S4DLE0</accession>
<feature type="compositionally biased region" description="Polar residues" evidence="2">
    <location>
        <begin position="335"/>
        <end position="349"/>
    </location>
</feature>
<comment type="similarity">
    <text evidence="1">Belongs to the CWF19 family.</text>
</comment>
<feature type="domain" description="Cwf19-like protein C-terminal" evidence="3">
    <location>
        <begin position="571"/>
        <end position="663"/>
    </location>
</feature>
<evidence type="ECO:0000259" key="4">
    <source>
        <dbReference type="Pfam" id="PF04677"/>
    </source>
</evidence>
<dbReference type="PANTHER" id="PTHR12072:SF5">
    <property type="entry name" value="CWF19-LIKE PROTEIN 2"/>
    <property type="match status" value="1"/>
</dbReference>
<evidence type="ECO:0000313" key="6">
    <source>
        <dbReference type="Proteomes" id="UP000653454"/>
    </source>
</evidence>
<feature type="compositionally biased region" description="Basic and acidic residues" evidence="2">
    <location>
        <begin position="221"/>
        <end position="238"/>
    </location>
</feature>
<organism evidence="5 6">
    <name type="scientific">Plutella xylostella</name>
    <name type="common">Diamondback moth</name>
    <name type="synonym">Plutella maculipennis</name>
    <dbReference type="NCBI Taxonomy" id="51655"/>
    <lineage>
        <taxon>Eukaryota</taxon>
        <taxon>Metazoa</taxon>
        <taxon>Ecdysozoa</taxon>
        <taxon>Arthropoda</taxon>
        <taxon>Hexapoda</taxon>
        <taxon>Insecta</taxon>
        <taxon>Pterygota</taxon>
        <taxon>Neoptera</taxon>
        <taxon>Endopterygota</taxon>
        <taxon>Lepidoptera</taxon>
        <taxon>Glossata</taxon>
        <taxon>Ditrysia</taxon>
        <taxon>Yponomeutoidea</taxon>
        <taxon>Plutellidae</taxon>
        <taxon>Plutella</taxon>
    </lineage>
</organism>
<dbReference type="Gene3D" id="3.30.428.10">
    <property type="entry name" value="HIT-like"/>
    <property type="match status" value="1"/>
</dbReference>
<feature type="compositionally biased region" description="Basic residues" evidence="2">
    <location>
        <begin position="1"/>
        <end position="13"/>
    </location>
</feature>
<dbReference type="InterPro" id="IPR006767">
    <property type="entry name" value="Cwf19-like_C_dom-2"/>
</dbReference>
<dbReference type="Pfam" id="PF04677">
    <property type="entry name" value="CwfJ_C_1"/>
    <property type="match status" value="1"/>
</dbReference>
<dbReference type="PANTHER" id="PTHR12072">
    <property type="entry name" value="CWF19, CELL CYCLE CONTROL PROTEIN"/>
    <property type="match status" value="1"/>
</dbReference>